<proteinExistence type="predicted"/>
<sequence length="114" mass="12905">MDKIGDYLEIHELNVSAAPVPTRERPDRAVIRGFLRARTSMRVLYIASLELDGMEMVEAFRLNFAPEGDGVELPDIFVINPIRSEEPGHGDYTVVLKIYASGGRVHEFSRKIKF</sequence>
<organism evidence="1">
    <name type="scientific">bioreactor metagenome</name>
    <dbReference type="NCBI Taxonomy" id="1076179"/>
    <lineage>
        <taxon>unclassified sequences</taxon>
        <taxon>metagenomes</taxon>
        <taxon>ecological metagenomes</taxon>
    </lineage>
</organism>
<evidence type="ECO:0000313" key="1">
    <source>
        <dbReference type="EMBL" id="MPN24476.1"/>
    </source>
</evidence>
<accession>A0A645GE99</accession>
<reference evidence="1" key="1">
    <citation type="submission" date="2019-08" db="EMBL/GenBank/DDBJ databases">
        <authorList>
            <person name="Kucharzyk K."/>
            <person name="Murdoch R.W."/>
            <person name="Higgins S."/>
            <person name="Loffler F."/>
        </authorList>
    </citation>
    <scope>NUCLEOTIDE SEQUENCE</scope>
</reference>
<dbReference type="EMBL" id="VSSQ01073338">
    <property type="protein sequence ID" value="MPN24476.1"/>
    <property type="molecule type" value="Genomic_DNA"/>
</dbReference>
<comment type="caution">
    <text evidence="1">The sequence shown here is derived from an EMBL/GenBank/DDBJ whole genome shotgun (WGS) entry which is preliminary data.</text>
</comment>
<protein>
    <submittedName>
        <fullName evidence="1">Uncharacterized protein</fullName>
    </submittedName>
</protein>
<gene>
    <name evidence="1" type="ORF">SDC9_171875</name>
</gene>
<name>A0A645GE99_9ZZZZ</name>
<dbReference type="AlphaFoldDB" id="A0A645GE99"/>